<sequence length="133" mass="14867">MTAERTIPHRIRANAGLHSVWNCNSGEVNYVCWIYRSPFRVATRTVAPDAAEMAKSDHVKQHLPHLAQQHAIALESSSGIQCFLRDVPATWPSFMRPGIFTECLAQCGFDDRSQTYSPDLTLFVPTMEKAASC</sequence>
<name>A0A0I9TLW6_9MYCO</name>
<dbReference type="PATRIC" id="fig|29311.18.peg.994"/>
<accession>A0A0I9TLW6</accession>
<evidence type="ECO:0000313" key="2">
    <source>
        <dbReference type="Proteomes" id="UP000036334"/>
    </source>
</evidence>
<evidence type="ECO:0000313" key="1">
    <source>
        <dbReference type="EMBL" id="KLO35993.1"/>
    </source>
</evidence>
<dbReference type="EMBL" id="LDPR01000011">
    <property type="protein sequence ID" value="KLO35993.1"/>
    <property type="molecule type" value="Genomic_DNA"/>
</dbReference>
<organism evidence="1 2">
    <name type="scientific">Mycobacterium haemophilum</name>
    <dbReference type="NCBI Taxonomy" id="29311"/>
    <lineage>
        <taxon>Bacteria</taxon>
        <taxon>Bacillati</taxon>
        <taxon>Actinomycetota</taxon>
        <taxon>Actinomycetes</taxon>
        <taxon>Mycobacteriales</taxon>
        <taxon>Mycobacteriaceae</taxon>
        <taxon>Mycobacterium</taxon>
    </lineage>
</organism>
<gene>
    <name evidence="1" type="ORF">ABH38_14090</name>
</gene>
<proteinExistence type="predicted"/>
<reference evidence="1 2" key="1">
    <citation type="submission" date="2015-05" db="EMBL/GenBank/DDBJ databases">
        <title>Genome sequence of Mycobacterium haemophilum.</title>
        <authorList>
            <person name="Greninger A.L."/>
            <person name="Cunningham G."/>
            <person name="Miller S."/>
        </authorList>
    </citation>
    <scope>NUCLEOTIDE SEQUENCE [LARGE SCALE GENOMIC DNA]</scope>
    <source>
        <strain evidence="2">UC1</strain>
    </source>
</reference>
<dbReference type="Proteomes" id="UP000036334">
    <property type="component" value="Unassembled WGS sequence"/>
</dbReference>
<dbReference type="AlphaFoldDB" id="A0A0I9TLW6"/>
<comment type="caution">
    <text evidence="1">The sequence shown here is derived from an EMBL/GenBank/DDBJ whole genome shotgun (WGS) entry which is preliminary data.</text>
</comment>
<protein>
    <submittedName>
        <fullName evidence="1">Uncharacterized protein</fullName>
    </submittedName>
</protein>
<keyword evidence="2" id="KW-1185">Reference proteome</keyword>